<feature type="domain" description="VWFD" evidence="17">
    <location>
        <begin position="2545"/>
        <end position="2719"/>
    </location>
</feature>
<feature type="domain" description="F5/8 type C" evidence="14">
    <location>
        <begin position="1907"/>
        <end position="2068"/>
    </location>
</feature>
<dbReference type="PROSITE" id="PS01225">
    <property type="entry name" value="CTCK_2"/>
    <property type="match status" value="1"/>
</dbReference>
<evidence type="ECO:0000256" key="2">
    <source>
        <dbReference type="ARBA" id="ARBA00007611"/>
    </source>
</evidence>
<feature type="domain" description="CTCK" evidence="13">
    <location>
        <begin position="3759"/>
        <end position="3855"/>
    </location>
</feature>
<feature type="disulfide bond" evidence="9">
    <location>
        <begin position="3795"/>
        <end position="3849"/>
    </location>
</feature>
<reference evidence="18 19" key="1">
    <citation type="journal article" date="2023" name="Insect Mol. Biol.">
        <title>Genome sequencing provides insights into the evolution of gene families encoding plant cell wall-degrading enzymes in longhorned beetles.</title>
        <authorList>
            <person name="Shin N.R."/>
            <person name="Okamura Y."/>
            <person name="Kirsch R."/>
            <person name="Pauchet Y."/>
        </authorList>
    </citation>
    <scope>NUCLEOTIDE SEQUENCE [LARGE SCALE GENOMIC DNA]</scope>
    <source>
        <strain evidence="18">EAD_L_NR</strain>
    </source>
</reference>
<evidence type="ECO:0000256" key="10">
    <source>
        <dbReference type="PROSITE-ProRule" id="PRU00076"/>
    </source>
</evidence>
<keyword evidence="5" id="KW-0677">Repeat</keyword>
<dbReference type="Pfam" id="PF00754">
    <property type="entry name" value="F5_F8_type_C"/>
    <property type="match status" value="2"/>
</dbReference>
<keyword evidence="6" id="KW-0722">Serine protease inhibitor</keyword>
<evidence type="ECO:0000259" key="15">
    <source>
        <dbReference type="PROSITE" id="PS50026"/>
    </source>
</evidence>
<evidence type="ECO:0000256" key="12">
    <source>
        <dbReference type="SAM" id="SignalP"/>
    </source>
</evidence>
<dbReference type="SMART" id="SM00041">
    <property type="entry name" value="CT"/>
    <property type="match status" value="1"/>
</dbReference>
<dbReference type="FunFam" id="2.10.25.10:FF:000055">
    <property type="entry name" value="alpha-tectorin isoform X1"/>
    <property type="match status" value="1"/>
</dbReference>
<comment type="similarity">
    <text evidence="3">Belongs to the thrombospondin family.</text>
</comment>
<keyword evidence="4" id="KW-0646">Protease inhibitor</keyword>
<feature type="domain" description="VWFD" evidence="17">
    <location>
        <begin position="1289"/>
        <end position="1458"/>
    </location>
</feature>
<dbReference type="Pfam" id="PF08742">
    <property type="entry name" value="C8"/>
    <property type="match status" value="5"/>
</dbReference>
<dbReference type="InterPro" id="IPR001007">
    <property type="entry name" value="VWF_dom"/>
</dbReference>
<dbReference type="InterPro" id="IPR000421">
    <property type="entry name" value="FA58C"/>
</dbReference>
<dbReference type="InterPro" id="IPR036084">
    <property type="entry name" value="Ser_inhib-like_sf"/>
</dbReference>
<dbReference type="SMART" id="SM00216">
    <property type="entry name" value="VWD"/>
    <property type="match status" value="5"/>
</dbReference>
<dbReference type="CDD" id="cd00057">
    <property type="entry name" value="FA58C"/>
    <property type="match status" value="2"/>
</dbReference>
<dbReference type="PANTHER" id="PTHR11339:SF386">
    <property type="entry name" value="HEMOLECTIN, ISOFORM A"/>
    <property type="match status" value="1"/>
</dbReference>
<dbReference type="InterPro" id="IPR001846">
    <property type="entry name" value="VWF_type-D"/>
</dbReference>
<evidence type="ECO:0000256" key="11">
    <source>
        <dbReference type="SAM" id="MobiDB-lite"/>
    </source>
</evidence>
<dbReference type="CDD" id="cd00112">
    <property type="entry name" value="LDLa"/>
    <property type="match status" value="1"/>
</dbReference>
<dbReference type="Pfam" id="PF00094">
    <property type="entry name" value="VWD"/>
    <property type="match status" value="5"/>
</dbReference>
<dbReference type="SUPFAM" id="SSF57196">
    <property type="entry name" value="EGF/Laminin"/>
    <property type="match status" value="2"/>
</dbReference>
<dbReference type="InterPro" id="IPR000742">
    <property type="entry name" value="EGF"/>
</dbReference>
<accession>A0AAV8W0U7</accession>
<name>A0AAV8W0U7_9CUCU</name>
<dbReference type="PROSITE" id="PS01208">
    <property type="entry name" value="VWFC_1"/>
    <property type="match status" value="1"/>
</dbReference>
<evidence type="ECO:0000256" key="9">
    <source>
        <dbReference type="PROSITE-ProRule" id="PRU00039"/>
    </source>
</evidence>
<keyword evidence="10" id="KW-0245">EGF-like domain</keyword>
<evidence type="ECO:0000256" key="7">
    <source>
        <dbReference type="ARBA" id="ARBA00023157"/>
    </source>
</evidence>
<dbReference type="EMBL" id="JANEYG010000015">
    <property type="protein sequence ID" value="KAJ8920119.1"/>
    <property type="molecule type" value="Genomic_DNA"/>
</dbReference>
<evidence type="ECO:0000256" key="5">
    <source>
        <dbReference type="ARBA" id="ARBA00022737"/>
    </source>
</evidence>
<evidence type="ECO:0000256" key="3">
    <source>
        <dbReference type="ARBA" id="ARBA00009456"/>
    </source>
</evidence>
<feature type="domain" description="VWFD" evidence="17">
    <location>
        <begin position="437"/>
        <end position="615"/>
    </location>
</feature>
<evidence type="ECO:0000259" key="13">
    <source>
        <dbReference type="PROSITE" id="PS01225"/>
    </source>
</evidence>
<dbReference type="GO" id="GO:0007399">
    <property type="term" value="P:nervous system development"/>
    <property type="evidence" value="ECO:0007669"/>
    <property type="project" value="UniProtKB-ARBA"/>
</dbReference>
<dbReference type="InterPro" id="IPR036055">
    <property type="entry name" value="LDL_receptor-like_sf"/>
</dbReference>
<keyword evidence="19" id="KW-1185">Reference proteome</keyword>
<dbReference type="PROSITE" id="PS01185">
    <property type="entry name" value="CTCK_1"/>
    <property type="match status" value="1"/>
</dbReference>
<feature type="disulfide bond" evidence="10">
    <location>
        <begin position="182"/>
        <end position="191"/>
    </location>
</feature>
<dbReference type="SUPFAM" id="SSF49785">
    <property type="entry name" value="Galactose-binding domain-like"/>
    <property type="match status" value="2"/>
</dbReference>
<dbReference type="InterPro" id="IPR006207">
    <property type="entry name" value="Cys_knot_C"/>
</dbReference>
<dbReference type="CDD" id="cd19941">
    <property type="entry name" value="TIL"/>
    <property type="match status" value="5"/>
</dbReference>
<feature type="domain" description="EGF-like" evidence="15">
    <location>
        <begin position="161"/>
        <end position="192"/>
    </location>
</feature>
<dbReference type="Gene3D" id="2.60.120.260">
    <property type="entry name" value="Galactose-binding domain-like"/>
    <property type="match status" value="2"/>
</dbReference>
<dbReference type="GO" id="GO:0005615">
    <property type="term" value="C:extracellular space"/>
    <property type="evidence" value="ECO:0007669"/>
    <property type="project" value="TreeGrafter"/>
</dbReference>
<dbReference type="PROSITE" id="PS50022">
    <property type="entry name" value="FA58C_3"/>
    <property type="match status" value="2"/>
</dbReference>
<dbReference type="SUPFAM" id="SSF57424">
    <property type="entry name" value="LDL receptor-like module"/>
    <property type="match status" value="1"/>
</dbReference>
<dbReference type="InterPro" id="IPR008979">
    <property type="entry name" value="Galactose-bd-like_sf"/>
</dbReference>
<evidence type="ECO:0000313" key="18">
    <source>
        <dbReference type="EMBL" id="KAJ8920119.1"/>
    </source>
</evidence>
<dbReference type="PROSITE" id="PS51233">
    <property type="entry name" value="VWFD"/>
    <property type="match status" value="5"/>
</dbReference>
<feature type="disulfide bond" evidence="10">
    <location>
        <begin position="278"/>
        <end position="287"/>
    </location>
</feature>
<feature type="disulfide bond" evidence="10">
    <location>
        <begin position="260"/>
        <end position="270"/>
    </location>
</feature>
<comment type="similarity">
    <text evidence="2">Belongs to the serine protease inhibitor-like (TIL domain-containing) family.</text>
</comment>
<dbReference type="InterPro" id="IPR002919">
    <property type="entry name" value="TIL_dom"/>
</dbReference>
<comment type="caution">
    <text evidence="10">Lacks conserved residue(s) required for the propagation of feature annotation.</text>
</comment>
<proteinExistence type="inferred from homology"/>
<dbReference type="PANTHER" id="PTHR11339">
    <property type="entry name" value="EXTRACELLULAR MATRIX GLYCOPROTEIN RELATED"/>
    <property type="match status" value="1"/>
</dbReference>
<keyword evidence="8" id="KW-0325">Glycoprotein</keyword>
<dbReference type="InterPro" id="IPR050780">
    <property type="entry name" value="Mucin_vWF_Thrombospondin_sf"/>
</dbReference>
<comment type="subcellular location">
    <subcellularLocation>
        <location evidence="1">Secreted</location>
        <location evidence="1">Extracellular space</location>
    </subcellularLocation>
</comment>
<feature type="region of interest" description="Disordered" evidence="11">
    <location>
        <begin position="1917"/>
        <end position="1965"/>
    </location>
</feature>
<feature type="domain" description="EGF-like" evidence="15">
    <location>
        <begin position="257"/>
        <end position="288"/>
    </location>
</feature>
<feature type="compositionally biased region" description="Polar residues" evidence="11">
    <location>
        <begin position="1934"/>
        <end position="1960"/>
    </location>
</feature>
<dbReference type="Pfam" id="PF01826">
    <property type="entry name" value="TIL"/>
    <property type="match status" value="3"/>
</dbReference>
<feature type="domain" description="VWFD" evidence="17">
    <location>
        <begin position="806"/>
        <end position="988"/>
    </location>
</feature>
<feature type="signal peptide" evidence="12">
    <location>
        <begin position="1"/>
        <end position="27"/>
    </location>
</feature>
<dbReference type="PROSITE" id="PS00022">
    <property type="entry name" value="EGF_1"/>
    <property type="match status" value="2"/>
</dbReference>
<feature type="domain" description="VWFD" evidence="17">
    <location>
        <begin position="2874"/>
        <end position="3067"/>
    </location>
</feature>
<sequence length="3875" mass="428891">MLVQMGIRKFPVSLTVLALITMQYSQALEIQIPKFMQKKFGTYFPESTMHASDSGKLIGSPSPYGYGGGVKTGVRSYGGVKTGIKTARPKYGYSTGPGCISPPLVPPNVKVVCSKYNPQCRASCIPFQHLFPNGDAQLMLYCQNGNWKAQGTDWITIPACEPVCSPPCQNNGICMAPDQCNCPENYSGPQCQFENLPCINYPPMPKNSFRKCTSSQCSISCMRGYEFPDGSAIATMTCNNGVWVPTRENWPSVPDCEAICNPPCQNGGKCLSFNVCQCPVEYRGPQCQYNVDACGVKKLPTNGGYNCSGDSESFSCSISCPEGIPFEFQPEPAYTCLYSQGMFLPTPIPKCVYPDTVEVIPQPGSSYTNYLLHGPSVFNSGSHMQPGYGAPVIPNAYTYPQPEYAFTESNMEVVPVQYYGRNENQFVTVEQKLPKPGSCFHWGGSHYKTFDGKVYSFDSPCSHILVRDGVDNTFSVVTQNHEDCYSNPIHCHTIVKIYLQDREYFLKRSPEGVPIFATAKKVLPIPGQVPGIRVEMSAHHIVVSLDAVGAKIRWDGQQLVQAEVKEGLWNRTEGLCGRIDGEERNDLLTLDGREPRSIGTLAQSWKVDDLENVCNDVPSEDHVCQDTGVKDSLANKATLFCKRLLSDKRFAACQNVVDIVSLLEACRWDYCNCKENDRSLCACETLNVYVRDCSLKGITGLANWRDADTCPMQCSGGKIYKACGPAKGQPGCGAASVVPEDDEPCVEGCYCPEGTVVYENKCITKENCPCRLRGRSFPAGSSVPKDCNTCKCLAGQWECTQVSCGARCSAIGDPHYVTFDGKNFDFMGQCSYYLVKNDNFSIEAENVACAGSISQAMNFPVSISAGLPSCTKTVTIKINGQVVKLKQNHDVVVNGQDISKVPFTIAEIDIRSISSIFLLVKLPNGVEVWWDGVTRVYIDVPAEFKEKTRGLCGTFNNNQKDDFLTPENDVEQAVIPFANKWKTSEKCNDIPEVIPSHPCDKNMHKKPAAEKYCSQIKSDLFKDCHWFVDPQQFYEDCLYDMCSCEFQVSRCLCPIMATYAGECSRKGVKIDWRAEVRECGIHCPGGQKYQVCGNSCTRTCYDIASNPGCKQQCVEGCNCPEGQALDDNGECIPIGQCKCQNEGLEFPAGYKEVRPGTHGLVLCSCINGIWLCIPASPKEVQDYPRASDLRSKCDASKNFEFTTCEPVEPVTCKNMHSPDYFSPSVCHAGCQCKDGYVLDTSTKSCVKPTQCPCHHGGRSFKENSTVQSDCNTCVCLNGKWECTDRQCSAECSAWGDSHYKTFDGKHFDYQGQCDYILAKGSLETDSFDVTIQNVPCGSLGTACSKSVSVKVFVGDNAETITLSKDKAIPGYKTYKNVIVRSKGIFVIVEAPELGMALHWDKGTRVYVKVDPRWKNRIKGLCGNYNDNDADDFQTPSGGIPEVSANIFGDSWKLQSYCPEAVEITDTCQERPDRKVWALKKCGVLKSALFTPCHSEVPLNHYFDKCIFDSCACDQGGDCECLCTALAAYAQECNNRGVPIKWRSQQLCPMQCDERCSKYSPCISTCPIETCDNLLVNDKMSKTCGEDSCIEGCAPKPCPPGFIYSNSSYLDCIPRNVCKPFCLEVNGSVYYEGDLMEEDDCHSCYCSREERICKGLPCVTPSPVVNTTLQKEDFVKCKSGWTKWLNQDSGSSVKGASKDDEEPIPTELVLDNLKESVRCSADKIVDIECRTVDSHKSPKDTGLDVECSLEQGLICKGHGRGCPDFEIRVLCQCETNTTQALPEPTVVTPQGVSLPDLEPEVPRCPPGMTLDPCAIECNRLCLYYFFIVKEKGLCQDGVKCESGCVSATKKLSCPSNKLWASDHECVSIDECLCATEDGQPLKPGHVYEEDCKRCQCIDNSFTCHEEACVKKKLPDLSQQAPPPQMKTPLPDEAFSASSELSPSFGPSNARFNSRPSETSGGSWAPKYSNEDQYLQIDLGQQEPVYGVIVRGSPVYDEYVTSYKVLYSPDGNVFYYILNEENYPIIFRGSVDTTTPVKQVFDTPIEAKVVRINPQTWNNGISLRVELIGCAEELTATPQPTRGYDSIGGVVQVKPQHCDDYMGLSEGKMSMQQVSTSSDLSPEHDKTGLRLNGTSYWQPLTNSPTEWIQFDFLEPRSVTGLVTKGGDSGWVTAFTVKYSQNQKDWNPVLDESQGEKIFLGNYNSNMPQVTNFKLPINARYVRIIPSKWQNNIQMRVEMLGCFQSYPAIPTLAPTTPAPCSYCPGVDTPLLEMDACRCLSGLWWDGENCVNRTQCPCMVGHIPYAVGAVFEQEDCSECICKLGGISHCNPKKCEPCKQGMKSSVTSTCACTCHPCPPNTVLCPTSNICINSTLWCNGVQDCPDDELDCPTTVTETTTTAAPTTTAKPAKKCPAVHCQPGFKKIEKKLSKTQQNHRYLSAMIAGHSKSKKNYNAQYGGIKSKTNGNKGSQHSNLQKPLTVVSELSKEATVCIEYKCVSTKPPPKFIYGPFECPPVVCQHGFIPVYEEEFNVKSKVCPSYSCYPPPEPDGICNVTGRTFNTFDNVEFKYDICNHVLARDLENDEWDVSLKKECTTSCSRNLIVRHQDHRFVLHPDLSIELDGYKYTVEQTKTIGSQNEAFSITQLGNTLFFVSNRYGFWIIWNTLGDVKLGVVHKLVDKVDGLCGFFNDEPADDKRRPNGNQARTTVEFGDSWALADDQPVICEAKACPVHVQNKAWEMCNKVKEQPLSVCARVVDIEAFISRCLETTCTCLEHSLDNHTAEEECRCHAMQGFVVDCLSADSSIDLSDWRMQQDCPTTCDSPLIYHDCYQRKCEPTCESISDPNICPKINNICFPGCYCPPGYVRKDETCIKPSNCRDCECNILPHLQYVTYDENNFTVTGNCVYVMSRDILLPEQDTHKFQVLVTNHPCKDKQDKMCVGKITILYEGHKIHILLDEYRSRLKLIVDGERISDFDEISQWTSVRETVTKHMKMLLTAIQVEVSVYYPSLGVSVKAPSHKYGAKLEGICGNCNGDLDDDIRTPKGEKPKDINDFALSWLYENLPGGQTREQCENKLEEECPPLPIDSSPCVQLVDMRKFGQCLNVLDPLLFLEWCKKDTCGGHPELACAAIEAYARDCASAGFCINWRNEYCPAKSCPVGQFYDPCGTSNPDTCDSIKEGAKRLKKTIPTEGCYCSEGKVFLNGTCVAVNDCEVCDDEGHHPGDKWKKDKCTSCTCEGTSLKCDTQQCPGVSTICERGYNAIKVSSSDEECCDKYACVPEPTAGPTCEMPQKLVCGPGQIMKLDTKPNGCQTFICECKPVEDCEPVDNSTDSLEPGYVKEVDDSGCCPMANIVCKKDLCPVPNDCPEYYSLKIDDIKGKCCPDYSCEPPKDKCIYETEYTAAQNGGERLLTKYEKQNLLKGGNETWRDGPCRECKCVLGSLGTYQPVCKQTECPSLSAHADYAEYELKPEPVFEECCPRIKRTACKYNKKVYNVGEKWPKGTDYCTTFECVNTPTGVQRETQVKTCDETCDIGFQYVEPAPASKECCGSCKQVACVVDGVVHEVGDEWTSDDFCTNYFCLDINGSLRVQTVMVNCPKLPEDYLNDFVVETLPAEGDCCPLHITSACKVGVDVYKVGESWPSPDGDKCKIFTCIEKENRDLSKIESMETCKRDCSKGWEYKESNETCCGECVQVACLSDGEIKLPGETWMSADNCTTFACENLDDQFVILSSQASCPTLDDCPEENVYFTDCCKRCNLTVKDQKMCAPEAMLPEKTVGIINYSVTTHGECVNKQPIVNFTECVGTCHSSTYFNIRSGLHESVCSCCQATDYASINVELVCADGETTHKKIAVPSKCGCEGCASNKGSFTKTKTSGVKTSRNL</sequence>
<evidence type="ECO:0008006" key="20">
    <source>
        <dbReference type="Google" id="ProtNLM"/>
    </source>
</evidence>
<dbReference type="GO" id="GO:0031012">
    <property type="term" value="C:extracellular matrix"/>
    <property type="evidence" value="ECO:0007669"/>
    <property type="project" value="TreeGrafter"/>
</dbReference>
<evidence type="ECO:0000256" key="6">
    <source>
        <dbReference type="ARBA" id="ARBA00022900"/>
    </source>
</evidence>
<gene>
    <name evidence="18" type="ORF">NQ315_011776</name>
</gene>
<dbReference type="SMART" id="SM00215">
    <property type="entry name" value="VWC_out"/>
    <property type="match status" value="3"/>
</dbReference>
<protein>
    <recommendedName>
        <fullName evidence="20">Hemocytin</fullName>
    </recommendedName>
</protein>
<dbReference type="PROSITE" id="PS50026">
    <property type="entry name" value="EGF_3"/>
    <property type="match status" value="2"/>
</dbReference>
<keyword evidence="7 10" id="KW-1015">Disulfide bond</keyword>
<dbReference type="FunFam" id="2.60.120.260:FF:000016">
    <property type="entry name" value="Contactin-associated protein-like 4 isoform 1"/>
    <property type="match status" value="1"/>
</dbReference>
<evidence type="ECO:0000259" key="16">
    <source>
        <dbReference type="PROSITE" id="PS50184"/>
    </source>
</evidence>
<evidence type="ECO:0000256" key="8">
    <source>
        <dbReference type="ARBA" id="ARBA00023180"/>
    </source>
</evidence>
<dbReference type="SMART" id="SM00231">
    <property type="entry name" value="FA58C"/>
    <property type="match status" value="2"/>
</dbReference>
<evidence type="ECO:0000256" key="1">
    <source>
        <dbReference type="ARBA" id="ARBA00004239"/>
    </source>
</evidence>
<dbReference type="InterPro" id="IPR014853">
    <property type="entry name" value="VWF/SSPO/ZAN-like_Cys-rich_dom"/>
</dbReference>
<evidence type="ECO:0000256" key="4">
    <source>
        <dbReference type="ARBA" id="ARBA00022690"/>
    </source>
</evidence>
<dbReference type="SMART" id="SM00214">
    <property type="entry name" value="VWC"/>
    <property type="match status" value="9"/>
</dbReference>
<evidence type="ECO:0000259" key="17">
    <source>
        <dbReference type="PROSITE" id="PS51233"/>
    </source>
</evidence>
<dbReference type="SMART" id="SM00181">
    <property type="entry name" value="EGF"/>
    <property type="match status" value="4"/>
</dbReference>
<feature type="domain" description="VWFC" evidence="16">
    <location>
        <begin position="3204"/>
        <end position="3272"/>
    </location>
</feature>
<feature type="chain" id="PRO_5043339404" description="Hemocytin" evidence="12">
    <location>
        <begin position="28"/>
        <end position="3875"/>
    </location>
</feature>
<dbReference type="GO" id="GO:0004867">
    <property type="term" value="F:serine-type endopeptidase inhibitor activity"/>
    <property type="evidence" value="ECO:0007669"/>
    <property type="project" value="UniProtKB-KW"/>
</dbReference>
<dbReference type="PROSITE" id="PS50184">
    <property type="entry name" value="VWFC_2"/>
    <property type="match status" value="1"/>
</dbReference>
<evidence type="ECO:0000313" key="19">
    <source>
        <dbReference type="Proteomes" id="UP001159042"/>
    </source>
</evidence>
<dbReference type="SUPFAM" id="SSF57603">
    <property type="entry name" value="FnI-like domain"/>
    <property type="match status" value="2"/>
</dbReference>
<dbReference type="Proteomes" id="UP001159042">
    <property type="component" value="Unassembled WGS sequence"/>
</dbReference>
<keyword evidence="12" id="KW-0732">Signal</keyword>
<feature type="disulfide bond" evidence="9">
    <location>
        <begin position="3799"/>
        <end position="3851"/>
    </location>
</feature>
<dbReference type="Gene3D" id="2.10.25.10">
    <property type="entry name" value="Laminin"/>
    <property type="match status" value="7"/>
</dbReference>
<feature type="domain" description="F5/8 type C" evidence="14">
    <location>
        <begin position="2096"/>
        <end position="2239"/>
    </location>
</feature>
<dbReference type="InterPro" id="IPR002172">
    <property type="entry name" value="LDrepeatLR_classA_rpt"/>
</dbReference>
<dbReference type="SMART" id="SM00832">
    <property type="entry name" value="C8"/>
    <property type="match status" value="5"/>
</dbReference>
<dbReference type="SMART" id="SM00192">
    <property type="entry name" value="LDLa"/>
    <property type="match status" value="1"/>
</dbReference>
<feature type="disulfide bond" evidence="10">
    <location>
        <begin position="164"/>
        <end position="174"/>
    </location>
</feature>
<dbReference type="PROSITE" id="PS01286">
    <property type="entry name" value="FA58C_2"/>
    <property type="match status" value="1"/>
</dbReference>
<organism evidence="18 19">
    <name type="scientific">Exocentrus adspersus</name>
    <dbReference type="NCBI Taxonomy" id="1586481"/>
    <lineage>
        <taxon>Eukaryota</taxon>
        <taxon>Metazoa</taxon>
        <taxon>Ecdysozoa</taxon>
        <taxon>Arthropoda</taxon>
        <taxon>Hexapoda</taxon>
        <taxon>Insecta</taxon>
        <taxon>Pterygota</taxon>
        <taxon>Neoptera</taxon>
        <taxon>Endopterygota</taxon>
        <taxon>Coleoptera</taxon>
        <taxon>Polyphaga</taxon>
        <taxon>Cucujiformia</taxon>
        <taxon>Chrysomeloidea</taxon>
        <taxon>Cerambycidae</taxon>
        <taxon>Lamiinae</taxon>
        <taxon>Acanthocinini</taxon>
        <taxon>Exocentrus</taxon>
    </lineage>
</organism>
<evidence type="ECO:0000259" key="14">
    <source>
        <dbReference type="PROSITE" id="PS50022"/>
    </source>
</evidence>
<dbReference type="SUPFAM" id="SSF57567">
    <property type="entry name" value="Serine protease inhibitors"/>
    <property type="match status" value="5"/>
</dbReference>
<comment type="caution">
    <text evidence="18">The sequence shown here is derived from an EMBL/GenBank/DDBJ whole genome shotgun (WGS) entry which is preliminary data.</text>
</comment>